<dbReference type="EMBL" id="CP025544">
    <property type="protein sequence ID" value="AXK60977.1"/>
    <property type="molecule type" value="Genomic_DNA"/>
</dbReference>
<evidence type="ECO:0000313" key="15">
    <source>
        <dbReference type="Proteomes" id="UP000254834"/>
    </source>
</evidence>
<dbReference type="FunFam" id="2.10.230.10:FF:000002">
    <property type="entry name" value="Molecular chaperone DnaJ"/>
    <property type="match status" value="1"/>
</dbReference>
<proteinExistence type="inferred from homology"/>
<dbReference type="CDD" id="cd10747">
    <property type="entry name" value="DnaJ_C"/>
    <property type="match status" value="1"/>
</dbReference>
<keyword evidence="15" id="KW-1185">Reference proteome</keyword>
<dbReference type="Proteomes" id="UP000254834">
    <property type="component" value="Chromosome"/>
</dbReference>
<dbReference type="KEGG" id="cdes:C0J27_04560"/>
<evidence type="ECO:0000256" key="9">
    <source>
        <dbReference type="HAMAP-Rule" id="MF_01152"/>
    </source>
</evidence>
<dbReference type="GO" id="GO:0006260">
    <property type="term" value="P:DNA replication"/>
    <property type="evidence" value="ECO:0007669"/>
    <property type="project" value="UniProtKB-KW"/>
</dbReference>
<feature type="region of interest" description="Disordered" evidence="11">
    <location>
        <begin position="104"/>
        <end position="127"/>
    </location>
</feature>
<dbReference type="InterPro" id="IPR018253">
    <property type="entry name" value="DnaJ_domain_CS"/>
</dbReference>
<dbReference type="Pfam" id="PF00684">
    <property type="entry name" value="DnaJ_CXXCXGXG"/>
    <property type="match status" value="1"/>
</dbReference>
<feature type="binding site" evidence="9">
    <location>
        <position position="153"/>
    </location>
    <ligand>
        <name>Zn(2+)</name>
        <dbReference type="ChEBI" id="CHEBI:29105"/>
        <label>1</label>
    </ligand>
</feature>
<dbReference type="PROSITE" id="PS51188">
    <property type="entry name" value="ZF_CR"/>
    <property type="match status" value="1"/>
</dbReference>
<dbReference type="PANTHER" id="PTHR43096:SF52">
    <property type="entry name" value="DNAJ HOMOLOG 1, MITOCHONDRIAL-RELATED"/>
    <property type="match status" value="1"/>
</dbReference>
<feature type="binding site" evidence="9">
    <location>
        <position position="195"/>
    </location>
    <ligand>
        <name>Zn(2+)</name>
        <dbReference type="ChEBI" id="CHEBI:29105"/>
        <label>2</label>
    </ligand>
</feature>
<feature type="binding site" evidence="9">
    <location>
        <position position="206"/>
    </location>
    <ligand>
        <name>Zn(2+)</name>
        <dbReference type="ChEBI" id="CHEBI:29105"/>
        <label>1</label>
    </ligand>
</feature>
<dbReference type="InterPro" id="IPR001623">
    <property type="entry name" value="DnaJ_domain"/>
</dbReference>
<keyword evidence="4 9" id="KW-0862">Zinc</keyword>
<dbReference type="Gene3D" id="2.60.260.20">
    <property type="entry name" value="Urease metallochaperone UreE, N-terminal domain"/>
    <property type="match status" value="2"/>
</dbReference>
<dbReference type="PRINTS" id="PR00625">
    <property type="entry name" value="JDOMAIN"/>
</dbReference>
<evidence type="ECO:0000256" key="6">
    <source>
        <dbReference type="ARBA" id="ARBA00053423"/>
    </source>
</evidence>
<comment type="subunit">
    <text evidence="9">Homodimer.</text>
</comment>
<feature type="compositionally biased region" description="Low complexity" evidence="11">
    <location>
        <begin position="104"/>
        <end position="116"/>
    </location>
</feature>
<reference evidence="14 15" key="1">
    <citation type="submission" date="2017-12" db="EMBL/GenBank/DDBJ databases">
        <title>Chromulinavorax destructans is a abundant pathogen of dominant heterotrophic picoflagllates.</title>
        <authorList>
            <person name="Deeg C.M."/>
            <person name="Zimmer M."/>
            <person name="Suttle C.A."/>
        </authorList>
    </citation>
    <scope>NUCLEOTIDE SEQUENCE [LARGE SCALE GENOMIC DNA]</scope>
    <source>
        <strain evidence="14 15">SeV1</strain>
    </source>
</reference>
<dbReference type="GO" id="GO:0009408">
    <property type="term" value="P:response to heat"/>
    <property type="evidence" value="ECO:0007669"/>
    <property type="project" value="InterPro"/>
</dbReference>
<evidence type="ECO:0000256" key="8">
    <source>
        <dbReference type="ARBA" id="ARBA00067609"/>
    </source>
</evidence>
<dbReference type="NCBIfam" id="TIGR02349">
    <property type="entry name" value="DnaJ_bact"/>
    <property type="match status" value="1"/>
</dbReference>
<dbReference type="GO" id="GO:0005737">
    <property type="term" value="C:cytoplasm"/>
    <property type="evidence" value="ECO:0007669"/>
    <property type="project" value="UniProtKB-SubCell"/>
</dbReference>
<feature type="zinc finger region" description="CR-type" evidence="10">
    <location>
        <begin position="140"/>
        <end position="218"/>
    </location>
</feature>
<evidence type="ECO:0000259" key="13">
    <source>
        <dbReference type="PROSITE" id="PS51188"/>
    </source>
</evidence>
<dbReference type="GO" id="GO:0042026">
    <property type="term" value="P:protein refolding"/>
    <property type="evidence" value="ECO:0007669"/>
    <property type="project" value="TreeGrafter"/>
</dbReference>
<dbReference type="Gene3D" id="1.10.287.110">
    <property type="entry name" value="DnaJ domain"/>
    <property type="match status" value="1"/>
</dbReference>
<dbReference type="SUPFAM" id="SSF57938">
    <property type="entry name" value="DnaJ/Hsp40 cysteine-rich domain"/>
    <property type="match status" value="1"/>
</dbReference>
<organism evidence="14 15">
    <name type="scientific">Candidatus Chromulinivorax destructor</name>
    <dbReference type="NCBI Taxonomy" id="2066483"/>
    <lineage>
        <taxon>Bacteria</taxon>
        <taxon>Candidatus Babelota</taxon>
        <taxon>Candidatus Babeliae</taxon>
        <taxon>Candidatus Babeliales</taxon>
        <taxon>Candidatus Chromulinivoraceae</taxon>
        <taxon>Candidatus Chromulinivorax</taxon>
    </lineage>
</organism>
<name>A0A345ZCG0_9BACT</name>
<comment type="domain">
    <text evidence="9">The J domain is necessary and sufficient to stimulate DnaK ATPase activity. Zinc center 1 plays an important role in the autonomous, DnaK-independent chaperone activity of DnaJ. Zinc center 2 is essential for interaction with DnaK and for DnaJ activity.</text>
</comment>
<dbReference type="Pfam" id="PF00226">
    <property type="entry name" value="DnaJ"/>
    <property type="match status" value="1"/>
</dbReference>
<dbReference type="AlphaFoldDB" id="A0A345ZCG0"/>
<dbReference type="SUPFAM" id="SSF49493">
    <property type="entry name" value="HSP40/DnaJ peptide-binding domain"/>
    <property type="match status" value="2"/>
</dbReference>
<dbReference type="InterPro" id="IPR001305">
    <property type="entry name" value="HSP_DnaJ_Cys-rich_dom"/>
</dbReference>
<dbReference type="CDD" id="cd10719">
    <property type="entry name" value="DnaJ_zf"/>
    <property type="match status" value="1"/>
</dbReference>
<dbReference type="FunFam" id="1.10.287.110:FF:000034">
    <property type="entry name" value="Chaperone protein DnaJ"/>
    <property type="match status" value="1"/>
</dbReference>
<dbReference type="RefSeq" id="WP_115585992.1">
    <property type="nucleotide sequence ID" value="NZ_CP025544.1"/>
</dbReference>
<comment type="function">
    <text evidence="6 9">Participates actively in the response to hyperosmotic and heat shock by preventing the aggregation of stress-denatured proteins and by disaggregating proteins, also in an autonomous, DnaK-independent fashion. Unfolded proteins bind initially to DnaJ; upon interaction with the DnaJ-bound protein, DnaK hydrolyzes its bound ATP, resulting in the formation of a stable complex. GrpE releases ADP from DnaK; ATP binding to DnaK triggers the release of the substrate protein, thus completing the reaction cycle. Several rounds of ATP-dependent interactions between DnaJ, DnaK and GrpE are required for fully efficient folding. Also involved, together with DnaK and GrpE, in the DNA replication of plasmids through activation of initiation proteins.</text>
</comment>
<evidence type="ECO:0000313" key="14">
    <source>
        <dbReference type="EMBL" id="AXK60977.1"/>
    </source>
</evidence>
<evidence type="ECO:0000256" key="5">
    <source>
        <dbReference type="ARBA" id="ARBA00023186"/>
    </source>
</evidence>
<accession>A0A345ZCG0</accession>
<dbReference type="PROSITE" id="PS50076">
    <property type="entry name" value="DNAJ_2"/>
    <property type="match status" value="1"/>
</dbReference>
<feature type="binding site" evidence="9">
    <location>
        <position position="170"/>
    </location>
    <ligand>
        <name>Zn(2+)</name>
        <dbReference type="ChEBI" id="CHEBI:29105"/>
        <label>2</label>
    </ligand>
</feature>
<dbReference type="GO" id="GO:0008270">
    <property type="term" value="F:zinc ion binding"/>
    <property type="evidence" value="ECO:0007669"/>
    <property type="project" value="UniProtKB-UniRule"/>
</dbReference>
<feature type="domain" description="CR-type" evidence="13">
    <location>
        <begin position="140"/>
        <end position="218"/>
    </location>
</feature>
<dbReference type="HAMAP" id="MF_01152">
    <property type="entry name" value="DnaJ"/>
    <property type="match status" value="1"/>
</dbReference>
<feature type="domain" description="J" evidence="12">
    <location>
        <begin position="5"/>
        <end position="70"/>
    </location>
</feature>
<comment type="subcellular location">
    <subcellularLocation>
        <location evidence="9">Cytoplasm</location>
    </subcellularLocation>
</comment>
<evidence type="ECO:0000256" key="1">
    <source>
        <dbReference type="ARBA" id="ARBA00022723"/>
    </source>
</evidence>
<evidence type="ECO:0000256" key="3">
    <source>
        <dbReference type="ARBA" id="ARBA00022771"/>
    </source>
</evidence>
<dbReference type="InterPro" id="IPR008971">
    <property type="entry name" value="HSP40/DnaJ_pept-bd"/>
</dbReference>
<dbReference type="Pfam" id="PF01556">
    <property type="entry name" value="DnaJ_C"/>
    <property type="match status" value="1"/>
</dbReference>
<protein>
    <recommendedName>
        <fullName evidence="8 9">Chaperone protein DnaJ</fullName>
    </recommendedName>
</protein>
<keyword evidence="1 9" id="KW-0479">Metal-binding</keyword>
<feature type="binding site" evidence="9">
    <location>
        <position position="156"/>
    </location>
    <ligand>
        <name>Zn(2+)</name>
        <dbReference type="ChEBI" id="CHEBI:29105"/>
        <label>1</label>
    </ligand>
</feature>
<evidence type="ECO:0000259" key="12">
    <source>
        <dbReference type="PROSITE" id="PS50076"/>
    </source>
</evidence>
<dbReference type="GO" id="GO:0005524">
    <property type="term" value="F:ATP binding"/>
    <property type="evidence" value="ECO:0007669"/>
    <property type="project" value="InterPro"/>
</dbReference>
<dbReference type="NCBIfam" id="NF008035">
    <property type="entry name" value="PRK10767.1"/>
    <property type="match status" value="1"/>
</dbReference>
<keyword evidence="9" id="KW-0346">Stress response</keyword>
<dbReference type="SMART" id="SM00271">
    <property type="entry name" value="DnaJ"/>
    <property type="match status" value="1"/>
</dbReference>
<dbReference type="InterPro" id="IPR012724">
    <property type="entry name" value="DnaJ"/>
</dbReference>
<dbReference type="CDD" id="cd06257">
    <property type="entry name" value="DnaJ"/>
    <property type="match status" value="1"/>
</dbReference>
<keyword evidence="3 9" id="KW-0863">Zinc-finger</keyword>
<keyword evidence="9" id="KW-0235">DNA replication</keyword>
<sequence length="378" mass="41901">MSKKDYYKILGVEKTATTAELKKAYHKLALKYHPDRNPDNKEAEAKFKEAAAAYEVLSDTEKRKKYDQFGHDTYENMQQGGGHGHGGGMDFDIFNDLFNNMFNGQGQRSSRSQQPSGPAPQKGRDLQKDVSITLKEAYLGVKKEISYSHYFVCTTCKGQGAKNKSDIVSCQKCHGYGQVQVQQGFFSFAQPCRDCQGQGFKIKTPCTDCQGQSRRKEQEMVTVSIPKGIFHNADVRVPGKGDAGVYGGPSGDLFLHIIIQPDKKFTREDDNLVCTVMLTYPQLVFGCQINVELIDGTQESIKIPKACPVGEKIIIHGKGFAKLRGVGSGNLVIITQCQIPKKLNDQAKELLKNYSDAVGTETKSEDGFISSFFKKFLG</sequence>
<keyword evidence="2 9" id="KW-0677">Repeat</keyword>
<comment type="cofactor">
    <cofactor evidence="9">
        <name>Zn(2+)</name>
        <dbReference type="ChEBI" id="CHEBI:29105"/>
    </cofactor>
    <text evidence="9">Binds 2 Zn(2+) ions per monomer.</text>
</comment>
<dbReference type="GO" id="GO:0031072">
    <property type="term" value="F:heat shock protein binding"/>
    <property type="evidence" value="ECO:0007669"/>
    <property type="project" value="InterPro"/>
</dbReference>
<comment type="similarity">
    <text evidence="7 9">Belongs to the DnaJ family.</text>
</comment>
<keyword evidence="5 9" id="KW-0143">Chaperone</keyword>
<feature type="binding site" evidence="9">
    <location>
        <position position="209"/>
    </location>
    <ligand>
        <name>Zn(2+)</name>
        <dbReference type="ChEBI" id="CHEBI:29105"/>
        <label>1</label>
    </ligand>
</feature>
<dbReference type="InterPro" id="IPR036869">
    <property type="entry name" value="J_dom_sf"/>
</dbReference>
<dbReference type="PROSITE" id="PS00636">
    <property type="entry name" value="DNAJ_1"/>
    <property type="match status" value="1"/>
</dbReference>
<dbReference type="PANTHER" id="PTHR43096">
    <property type="entry name" value="DNAJ HOMOLOG 1, MITOCHONDRIAL-RELATED"/>
    <property type="match status" value="1"/>
</dbReference>
<dbReference type="InterPro" id="IPR002939">
    <property type="entry name" value="DnaJ_C"/>
</dbReference>
<dbReference type="Gene3D" id="2.10.230.10">
    <property type="entry name" value="Heat shock protein DnaJ, cysteine-rich domain"/>
    <property type="match status" value="1"/>
</dbReference>
<evidence type="ECO:0000256" key="11">
    <source>
        <dbReference type="SAM" id="MobiDB-lite"/>
    </source>
</evidence>
<dbReference type="OrthoDB" id="9779889at2"/>
<comment type="caution">
    <text evidence="9">Lacks conserved residue(s) required for the propagation of feature annotation.</text>
</comment>
<keyword evidence="9" id="KW-0963">Cytoplasm</keyword>
<evidence type="ECO:0000256" key="7">
    <source>
        <dbReference type="ARBA" id="ARBA00061004"/>
    </source>
</evidence>
<feature type="binding site" evidence="9">
    <location>
        <position position="192"/>
    </location>
    <ligand>
        <name>Zn(2+)</name>
        <dbReference type="ChEBI" id="CHEBI:29105"/>
        <label>2</label>
    </ligand>
</feature>
<dbReference type="InterPro" id="IPR036410">
    <property type="entry name" value="HSP_DnaJ_Cys-rich_dom_sf"/>
</dbReference>
<evidence type="ECO:0000256" key="2">
    <source>
        <dbReference type="ARBA" id="ARBA00022737"/>
    </source>
</evidence>
<evidence type="ECO:0000256" key="4">
    <source>
        <dbReference type="ARBA" id="ARBA00022833"/>
    </source>
</evidence>
<gene>
    <name evidence="9 14" type="primary">dnaJ</name>
    <name evidence="14" type="ORF">C0J27_04560</name>
</gene>
<feature type="binding site" evidence="9">
    <location>
        <position position="173"/>
    </location>
    <ligand>
        <name>Zn(2+)</name>
        <dbReference type="ChEBI" id="CHEBI:29105"/>
        <label>2</label>
    </ligand>
</feature>
<dbReference type="GO" id="GO:0051082">
    <property type="term" value="F:unfolded protein binding"/>
    <property type="evidence" value="ECO:0007669"/>
    <property type="project" value="UniProtKB-UniRule"/>
</dbReference>
<dbReference type="SUPFAM" id="SSF46565">
    <property type="entry name" value="Chaperone J-domain"/>
    <property type="match status" value="1"/>
</dbReference>
<evidence type="ECO:0000256" key="10">
    <source>
        <dbReference type="PROSITE-ProRule" id="PRU00546"/>
    </source>
</evidence>